<dbReference type="GO" id="GO:0003677">
    <property type="term" value="F:DNA binding"/>
    <property type="evidence" value="ECO:0007669"/>
    <property type="project" value="UniProtKB-KW"/>
</dbReference>
<dbReference type="SUPFAM" id="SSF50249">
    <property type="entry name" value="Nucleic acid-binding proteins"/>
    <property type="match status" value="1"/>
</dbReference>
<evidence type="ECO:0000313" key="5">
    <source>
        <dbReference type="Proteomes" id="UP001524435"/>
    </source>
</evidence>
<dbReference type="PIRSF" id="PIRSF002070">
    <property type="entry name" value="SSB"/>
    <property type="match status" value="1"/>
</dbReference>
<organism evidence="4 5">
    <name type="scientific">Massilicoli timonensis</name>
    <dbReference type="NCBI Taxonomy" id="2015901"/>
    <lineage>
        <taxon>Bacteria</taxon>
        <taxon>Bacillati</taxon>
        <taxon>Bacillota</taxon>
        <taxon>Erysipelotrichia</taxon>
        <taxon>Erysipelotrichales</taxon>
        <taxon>Erysipelotrichaceae</taxon>
        <taxon>Massilicoli</taxon>
    </lineage>
</organism>
<sequence length="167" mass="18624">MINRVVLVGRLTKDPVLRKTPSGASVVSFTVACNRRVQTQEQSADYINCVAWNKVAELMAQYLHKGSLIGLEGRIQTRSYDDQTGRRVYVTEVLADNVQFLEPKGARSEGASNYVPNQNAYGAQNYNNNQFAQNEFAQQPAFQNANDFSQDYASSDTLDISSDDLPF</sequence>
<dbReference type="Pfam" id="PF00436">
    <property type="entry name" value="SSB"/>
    <property type="match status" value="1"/>
</dbReference>
<comment type="caution">
    <text evidence="2">Lacks conserved residue(s) required for the propagation of feature annotation.</text>
</comment>
<proteinExistence type="inferred from homology"/>
<dbReference type="PANTHER" id="PTHR10302">
    <property type="entry name" value="SINGLE-STRANDED DNA-BINDING PROTEIN"/>
    <property type="match status" value="1"/>
</dbReference>
<dbReference type="InterPro" id="IPR012340">
    <property type="entry name" value="NA-bd_OB-fold"/>
</dbReference>
<dbReference type="RefSeq" id="WP_102268909.1">
    <property type="nucleotide sequence ID" value="NZ_CALVCM010000014.1"/>
</dbReference>
<reference evidence="4 5" key="1">
    <citation type="submission" date="2022-06" db="EMBL/GenBank/DDBJ databases">
        <title>Isolation of gut microbiota from human fecal samples.</title>
        <authorList>
            <person name="Pamer E.G."/>
            <person name="Barat B."/>
            <person name="Waligurski E."/>
            <person name="Medina S."/>
            <person name="Paddock L."/>
            <person name="Mostad J."/>
        </authorList>
    </citation>
    <scope>NUCLEOTIDE SEQUENCE [LARGE SCALE GENOMIC DNA]</scope>
    <source>
        <strain evidence="4 5">DFI.6.1</strain>
    </source>
</reference>
<dbReference type="PROSITE" id="PS51257">
    <property type="entry name" value="PROKAR_LIPOPROTEIN"/>
    <property type="match status" value="1"/>
</dbReference>
<dbReference type="InterPro" id="IPR000424">
    <property type="entry name" value="Primosome_PriB/ssb"/>
</dbReference>
<keyword evidence="1 2" id="KW-0238">DNA-binding</keyword>
<dbReference type="PANTHER" id="PTHR10302:SF27">
    <property type="entry name" value="SINGLE-STRANDED DNA-BINDING PROTEIN"/>
    <property type="match status" value="1"/>
</dbReference>
<dbReference type="EMBL" id="JANGCH010000008">
    <property type="protein sequence ID" value="MCQ5121994.1"/>
    <property type="molecule type" value="Genomic_DNA"/>
</dbReference>
<dbReference type="Proteomes" id="UP001524435">
    <property type="component" value="Unassembled WGS sequence"/>
</dbReference>
<name>A0ABT1SLA3_9FIRM</name>
<protein>
    <recommendedName>
        <fullName evidence="2 3">Single-stranded DNA-binding protein</fullName>
        <shortName evidence="2">SSB</shortName>
    </recommendedName>
</protein>
<evidence type="ECO:0000313" key="4">
    <source>
        <dbReference type="EMBL" id="MCQ5121994.1"/>
    </source>
</evidence>
<evidence type="ECO:0000256" key="3">
    <source>
        <dbReference type="PIRNR" id="PIRNR002070"/>
    </source>
</evidence>
<comment type="caution">
    <text evidence="4">The sequence shown here is derived from an EMBL/GenBank/DDBJ whole genome shotgun (WGS) entry which is preliminary data.</text>
</comment>
<dbReference type="CDD" id="cd04496">
    <property type="entry name" value="SSB_OBF"/>
    <property type="match status" value="1"/>
</dbReference>
<keyword evidence="5" id="KW-1185">Reference proteome</keyword>
<accession>A0ABT1SLA3</accession>
<dbReference type="NCBIfam" id="TIGR00621">
    <property type="entry name" value="ssb"/>
    <property type="match status" value="1"/>
</dbReference>
<evidence type="ECO:0000256" key="1">
    <source>
        <dbReference type="ARBA" id="ARBA00023125"/>
    </source>
</evidence>
<dbReference type="InterPro" id="IPR011344">
    <property type="entry name" value="ssDNA-bd"/>
</dbReference>
<dbReference type="Gene3D" id="2.40.50.140">
    <property type="entry name" value="Nucleic acid-binding proteins"/>
    <property type="match status" value="1"/>
</dbReference>
<gene>
    <name evidence="4" type="ORF">NE663_06950</name>
</gene>
<evidence type="ECO:0000256" key="2">
    <source>
        <dbReference type="HAMAP-Rule" id="MF_00984"/>
    </source>
</evidence>
<comment type="subunit">
    <text evidence="2">Homotetramer.</text>
</comment>
<dbReference type="HAMAP" id="MF_00984">
    <property type="entry name" value="SSB"/>
    <property type="match status" value="1"/>
</dbReference>
<dbReference type="PROSITE" id="PS50935">
    <property type="entry name" value="SSB"/>
    <property type="match status" value="1"/>
</dbReference>